<dbReference type="AlphaFoldDB" id="A0A8J4WU82"/>
<comment type="caution">
    <text evidence="2">The sequence shown here is derived from an EMBL/GenBank/DDBJ whole genome shotgun (WGS) entry which is preliminary data.</text>
</comment>
<gene>
    <name evidence="2" type="ORF">PHET_09639</name>
</gene>
<name>A0A8J4WU82_9TREM</name>
<dbReference type="Proteomes" id="UP000748531">
    <property type="component" value="Unassembled WGS sequence"/>
</dbReference>
<proteinExistence type="predicted"/>
<evidence type="ECO:0000256" key="1">
    <source>
        <dbReference type="SAM" id="MobiDB-lite"/>
    </source>
</evidence>
<feature type="region of interest" description="Disordered" evidence="1">
    <location>
        <begin position="1"/>
        <end position="22"/>
    </location>
</feature>
<protein>
    <submittedName>
        <fullName evidence="2">Uncharacterized protein</fullName>
    </submittedName>
</protein>
<dbReference type="EMBL" id="LUCH01006593">
    <property type="protein sequence ID" value="KAF5397222.1"/>
    <property type="molecule type" value="Genomic_DNA"/>
</dbReference>
<evidence type="ECO:0000313" key="3">
    <source>
        <dbReference type="Proteomes" id="UP000748531"/>
    </source>
</evidence>
<organism evidence="2 3">
    <name type="scientific">Paragonimus heterotremus</name>
    <dbReference type="NCBI Taxonomy" id="100268"/>
    <lineage>
        <taxon>Eukaryota</taxon>
        <taxon>Metazoa</taxon>
        <taxon>Spiralia</taxon>
        <taxon>Lophotrochozoa</taxon>
        <taxon>Platyhelminthes</taxon>
        <taxon>Trematoda</taxon>
        <taxon>Digenea</taxon>
        <taxon>Plagiorchiida</taxon>
        <taxon>Troglotremata</taxon>
        <taxon>Troglotrematidae</taxon>
        <taxon>Paragonimus</taxon>
    </lineage>
</organism>
<dbReference type="OrthoDB" id="6266383at2759"/>
<sequence length="93" mass="10206">MHLDGPAENIGTLPPENTENDFSKAECLPQDQVDYKTEASHVVSELREELKKIINFIALGVNFIVEPVETCYATTPIPSSELTETCQPSASNV</sequence>
<accession>A0A8J4WU82</accession>
<keyword evidence="3" id="KW-1185">Reference proteome</keyword>
<reference evidence="2" key="1">
    <citation type="submission" date="2019-05" db="EMBL/GenBank/DDBJ databases">
        <title>Annotation for the trematode Paragonimus heterotremus.</title>
        <authorList>
            <person name="Choi Y.-J."/>
        </authorList>
    </citation>
    <scope>NUCLEOTIDE SEQUENCE</scope>
    <source>
        <strain evidence="2">LC</strain>
    </source>
</reference>
<evidence type="ECO:0000313" key="2">
    <source>
        <dbReference type="EMBL" id="KAF5397222.1"/>
    </source>
</evidence>